<name>A0A8J3ZF42_9ACTN</name>
<evidence type="ECO:0000313" key="2">
    <source>
        <dbReference type="EMBL" id="GIJ60470.1"/>
    </source>
</evidence>
<proteinExistence type="predicted"/>
<dbReference type="InterPro" id="IPR006311">
    <property type="entry name" value="TAT_signal"/>
</dbReference>
<dbReference type="Proteomes" id="UP000612585">
    <property type="component" value="Unassembled WGS sequence"/>
</dbReference>
<feature type="chain" id="PRO_5035320589" description="Secreted protein" evidence="1">
    <location>
        <begin position="34"/>
        <end position="327"/>
    </location>
</feature>
<dbReference type="PROSITE" id="PS51318">
    <property type="entry name" value="TAT"/>
    <property type="match status" value="1"/>
</dbReference>
<comment type="caution">
    <text evidence="2">The sequence shown here is derived from an EMBL/GenBank/DDBJ whole genome shotgun (WGS) entry which is preliminary data.</text>
</comment>
<dbReference type="AlphaFoldDB" id="A0A8J3ZF42"/>
<protein>
    <recommendedName>
        <fullName evidence="4">Secreted protein</fullName>
    </recommendedName>
</protein>
<sequence>MERFPRRTVLRGGAVALGAAALAPLAGTGPANAGPAGFPTYTYLGTPFTKSALRYNPTNELIFPCVRGVYDKLSSYRARYYLYYAPHDAPGGICLAYGNSLAGPFTEYPANPIISNVWSPHYSVTHVSSPHVLWHASSRRFYMYFHGDNNATRLAVSADGITFTYDRQVLGTGNVPGTTETSYARVFDHTIASRGSSFVMVYMGVKGGRRDIYWAWSADARTWQYAQTPLVNAENDGETDISGAHILKRNGTTYVVYHGGSGKMYLTEVGNDFDREVHLGVFHTPRGNAPDNGRSAAPAFGTDGGVQYMFYEAGQRSSSTIAVARAV</sequence>
<dbReference type="RefSeq" id="WP_204004818.1">
    <property type="nucleotide sequence ID" value="NZ_BOPG01000056.1"/>
</dbReference>
<evidence type="ECO:0000256" key="1">
    <source>
        <dbReference type="SAM" id="SignalP"/>
    </source>
</evidence>
<evidence type="ECO:0000313" key="3">
    <source>
        <dbReference type="Proteomes" id="UP000612585"/>
    </source>
</evidence>
<keyword evidence="3" id="KW-1185">Reference proteome</keyword>
<gene>
    <name evidence="2" type="ORF">Vau01_079860</name>
</gene>
<accession>A0A8J3ZF42</accession>
<keyword evidence="1" id="KW-0732">Signal</keyword>
<dbReference type="InterPro" id="IPR023296">
    <property type="entry name" value="Glyco_hydro_beta-prop_sf"/>
</dbReference>
<feature type="signal peptide" evidence="1">
    <location>
        <begin position="1"/>
        <end position="33"/>
    </location>
</feature>
<dbReference type="SUPFAM" id="SSF75005">
    <property type="entry name" value="Arabinanase/levansucrase/invertase"/>
    <property type="match status" value="1"/>
</dbReference>
<dbReference type="EMBL" id="BOPG01000056">
    <property type="protein sequence ID" value="GIJ60470.1"/>
    <property type="molecule type" value="Genomic_DNA"/>
</dbReference>
<reference evidence="2" key="1">
    <citation type="submission" date="2021-01" db="EMBL/GenBank/DDBJ databases">
        <title>Whole genome shotgun sequence of Virgisporangium aurantiacum NBRC 16421.</title>
        <authorList>
            <person name="Komaki H."/>
            <person name="Tamura T."/>
        </authorList>
    </citation>
    <scope>NUCLEOTIDE SEQUENCE</scope>
    <source>
        <strain evidence="2">NBRC 16421</strain>
    </source>
</reference>
<evidence type="ECO:0008006" key="4">
    <source>
        <dbReference type="Google" id="ProtNLM"/>
    </source>
</evidence>
<organism evidence="2 3">
    <name type="scientific">Virgisporangium aurantiacum</name>
    <dbReference type="NCBI Taxonomy" id="175570"/>
    <lineage>
        <taxon>Bacteria</taxon>
        <taxon>Bacillati</taxon>
        <taxon>Actinomycetota</taxon>
        <taxon>Actinomycetes</taxon>
        <taxon>Micromonosporales</taxon>
        <taxon>Micromonosporaceae</taxon>
        <taxon>Virgisporangium</taxon>
    </lineage>
</organism>
<dbReference type="Gene3D" id="2.115.10.20">
    <property type="entry name" value="Glycosyl hydrolase domain, family 43"/>
    <property type="match status" value="2"/>
</dbReference>